<evidence type="ECO:0008006" key="5">
    <source>
        <dbReference type="Google" id="ProtNLM"/>
    </source>
</evidence>
<dbReference type="InterPro" id="IPR013783">
    <property type="entry name" value="Ig-like_fold"/>
</dbReference>
<dbReference type="STRING" id="578942.SAMN05216289_13423"/>
<accession>A0A1I5AAI8</accession>
<feature type="chain" id="PRO_5011476308" description="BNR repeat-like domain-containing protein" evidence="2">
    <location>
        <begin position="39"/>
        <end position="944"/>
    </location>
</feature>
<dbReference type="Proteomes" id="UP000198575">
    <property type="component" value="Unassembled WGS sequence"/>
</dbReference>
<dbReference type="InterPro" id="IPR036278">
    <property type="entry name" value="Sialidase_sf"/>
</dbReference>
<dbReference type="EMBL" id="FOVF01000034">
    <property type="protein sequence ID" value="SFN59350.1"/>
    <property type="molecule type" value="Genomic_DNA"/>
</dbReference>
<dbReference type="Gene3D" id="2.120.10.10">
    <property type="match status" value="1"/>
</dbReference>
<feature type="signal peptide" evidence="2">
    <location>
        <begin position="1"/>
        <end position="38"/>
    </location>
</feature>
<dbReference type="Gene3D" id="2.60.120.260">
    <property type="entry name" value="Galactose-binding domain-like"/>
    <property type="match status" value="1"/>
</dbReference>
<protein>
    <recommendedName>
        <fullName evidence="5">BNR repeat-like domain-containing protein</fullName>
    </recommendedName>
</protein>
<reference evidence="3 4" key="1">
    <citation type="submission" date="2016-10" db="EMBL/GenBank/DDBJ databases">
        <authorList>
            <person name="de Groot N.N."/>
        </authorList>
    </citation>
    <scope>NUCLEOTIDE SEQUENCE [LARGE SCALE GENOMIC DNA]</scope>
    <source>
        <strain evidence="3 4">CGMCC 1.7659</strain>
    </source>
</reference>
<name>A0A1I5AAI8_9GAMM</name>
<dbReference type="AlphaFoldDB" id="A0A1I5AAI8"/>
<gene>
    <name evidence="3" type="ORF">SAMN05216289_13423</name>
</gene>
<evidence type="ECO:0000313" key="3">
    <source>
        <dbReference type="EMBL" id="SFN59350.1"/>
    </source>
</evidence>
<evidence type="ECO:0000313" key="4">
    <source>
        <dbReference type="Proteomes" id="UP000198575"/>
    </source>
</evidence>
<evidence type="ECO:0000256" key="2">
    <source>
        <dbReference type="SAM" id="SignalP"/>
    </source>
</evidence>
<feature type="region of interest" description="Disordered" evidence="1">
    <location>
        <begin position="116"/>
        <end position="135"/>
    </location>
</feature>
<dbReference type="Gene3D" id="2.60.40.10">
    <property type="entry name" value="Immunoglobulins"/>
    <property type="match status" value="1"/>
</dbReference>
<keyword evidence="2" id="KW-0732">Signal</keyword>
<dbReference type="SUPFAM" id="SSF50939">
    <property type="entry name" value="Sialidases"/>
    <property type="match status" value="2"/>
</dbReference>
<organism evidence="3 4">
    <name type="scientific">Dokdonella immobilis</name>
    <dbReference type="NCBI Taxonomy" id="578942"/>
    <lineage>
        <taxon>Bacteria</taxon>
        <taxon>Pseudomonadati</taxon>
        <taxon>Pseudomonadota</taxon>
        <taxon>Gammaproteobacteria</taxon>
        <taxon>Lysobacterales</taxon>
        <taxon>Rhodanobacteraceae</taxon>
        <taxon>Dokdonella</taxon>
    </lineage>
</organism>
<evidence type="ECO:0000256" key="1">
    <source>
        <dbReference type="SAM" id="MobiDB-lite"/>
    </source>
</evidence>
<keyword evidence="4" id="KW-1185">Reference proteome</keyword>
<feature type="compositionally biased region" description="Polar residues" evidence="1">
    <location>
        <begin position="116"/>
        <end position="134"/>
    </location>
</feature>
<dbReference type="CDD" id="cd15482">
    <property type="entry name" value="Sialidase_non-viral"/>
    <property type="match status" value="1"/>
</dbReference>
<proteinExistence type="predicted"/>
<sequence length="944" mass="99796">MPETSGDTVLNRYPFLRGGFVRVHAAILISVLAFGAHADESAGNIADAAYKAQLRASPYVTAESCAVLDDPKQANLMDGLLFFLAKACGRQGEFIGQVESVDAGFLPPYLEPNTDLNVSNPAGDTGTTRTQSETSIERNPVTGTLCAAYNDSFHGVTQNVGFSGYSRSTDGGNTWVDRGAVSADDSGDPSLVWRRQDGKFYYAALRNGGLALFRSDDDCQSFVLVSQFATNNDDKEIMAIDNEPTSPFYGRIYIVWTDFGSGSRIYSIFSSDAGATWSAQLAISPSGESNQGAWPTIAPNGDVYVTWLKWLPPNGYPTGNIEIPIYRSTNGGVSYSVLTPAMTNKVNPREAAATSSCGRPAIKGNVRLLPSPQIVFRNGYLHTVYAYDPDGVNTGDVIDVFYRRYNPATSTWDAEVRINDDATTTDQYQPTISVGSAGQVTVGYYSRQLDPNNLQIDYYSRTSFNNGASWSQPSVRLSDASSAIVLDSSLATCYHGDYDQQLQDDNGRAHYLWSDDRGSTPDVYTDRTLVGTNYLLVPVTSSVAVCSPANADYTLNVNQFLGFSEPVTLSASGNPANSTVTFGTNPVAPGGSSSVTITTAGVAAGSSVIDISGLSSPGAVVQTTALGLSVSTAAPVAPVLNTPANNATVVPVRPTFAWAAAPQGVNYVLEVDNEPSFAPPLTYTATVTGTSHVPNSDLPSNTTLYWRVRSDNVCGTGPDAAAFTFTTVPLPGDCPIGAVANNVYSTDFEGDNSAWTLGAGSVGSSNWAISTARPHGGTNAFLAQDLAAASDQRLISPAIALPTGQDPLALIFWNDQTLEKNGTTGCYDGAILEISTDGGANFTQVPGVSALTDPYDGPISGSFQNPLAGLSAWCGDPQAYLRSVIDLTAFAGQTVQFRFRVGSDSSVGRTPHGWYIDDVAVQSCQSSVSDVIFADGFDPVVVVP</sequence>